<dbReference type="Gene3D" id="2.40.170.20">
    <property type="entry name" value="TonB-dependent receptor, beta-barrel domain"/>
    <property type="match status" value="1"/>
</dbReference>
<keyword evidence="11" id="KW-0675">Receptor</keyword>
<dbReference type="InterPro" id="IPR037066">
    <property type="entry name" value="Plug_dom_sf"/>
</dbReference>
<dbReference type="InterPro" id="IPR012910">
    <property type="entry name" value="Plug_dom"/>
</dbReference>
<keyword evidence="12" id="KW-1185">Reference proteome</keyword>
<evidence type="ECO:0000256" key="9">
    <source>
        <dbReference type="PROSITE-ProRule" id="PRU01360"/>
    </source>
</evidence>
<accession>A1ZKX6</accession>
<keyword evidence="5" id="KW-0732">Signal</keyword>
<evidence type="ECO:0000256" key="3">
    <source>
        <dbReference type="ARBA" id="ARBA00022452"/>
    </source>
</evidence>
<evidence type="ECO:0000313" key="11">
    <source>
        <dbReference type="EMBL" id="EAY28942.1"/>
    </source>
</evidence>
<keyword evidence="6" id="KW-0798">TonB box</keyword>
<dbReference type="InterPro" id="IPR010917">
    <property type="entry name" value="TonB_rcpt_CS"/>
</dbReference>
<keyword evidence="3 9" id="KW-1134">Transmembrane beta strand</keyword>
<dbReference type="EMBL" id="AAWS01000013">
    <property type="protein sequence ID" value="EAY28942.1"/>
    <property type="molecule type" value="Genomic_DNA"/>
</dbReference>
<dbReference type="Proteomes" id="UP000004095">
    <property type="component" value="Unassembled WGS sequence"/>
</dbReference>
<dbReference type="PROSITE" id="PS52016">
    <property type="entry name" value="TONB_DEPENDENT_REC_3"/>
    <property type="match status" value="1"/>
</dbReference>
<gene>
    <name evidence="11" type="ORF">M23134_00096</name>
</gene>
<dbReference type="Gene3D" id="2.170.130.10">
    <property type="entry name" value="TonB-dependent receptor, plug domain"/>
    <property type="match status" value="1"/>
</dbReference>
<reference evidence="11 12" key="1">
    <citation type="submission" date="2007-01" db="EMBL/GenBank/DDBJ databases">
        <authorList>
            <person name="Haygood M."/>
            <person name="Podell S."/>
            <person name="Anderson C."/>
            <person name="Hopkinson B."/>
            <person name="Roe K."/>
            <person name="Barbeau K."/>
            <person name="Gaasterland T."/>
            <person name="Ferriera S."/>
            <person name="Johnson J."/>
            <person name="Kravitz S."/>
            <person name="Beeson K."/>
            <person name="Sutton G."/>
            <person name="Rogers Y.-H."/>
            <person name="Friedman R."/>
            <person name="Frazier M."/>
            <person name="Venter J.C."/>
        </authorList>
    </citation>
    <scope>NUCLEOTIDE SEQUENCE [LARGE SCALE GENOMIC DNA]</scope>
    <source>
        <strain evidence="11 12">ATCC 23134</strain>
    </source>
</reference>
<dbReference type="GO" id="GO:0044718">
    <property type="term" value="P:siderophore transmembrane transport"/>
    <property type="evidence" value="ECO:0007669"/>
    <property type="project" value="TreeGrafter"/>
</dbReference>
<evidence type="ECO:0000256" key="4">
    <source>
        <dbReference type="ARBA" id="ARBA00022692"/>
    </source>
</evidence>
<proteinExistence type="inferred from homology"/>
<dbReference type="PANTHER" id="PTHR30069:SF29">
    <property type="entry name" value="HEMOGLOBIN AND HEMOGLOBIN-HAPTOGLOBIN-BINDING PROTEIN 1-RELATED"/>
    <property type="match status" value="1"/>
</dbReference>
<dbReference type="GO" id="GO:0009279">
    <property type="term" value="C:cell outer membrane"/>
    <property type="evidence" value="ECO:0007669"/>
    <property type="project" value="UniProtKB-SubCell"/>
</dbReference>
<evidence type="ECO:0000256" key="5">
    <source>
        <dbReference type="ARBA" id="ARBA00022729"/>
    </source>
</evidence>
<dbReference type="eggNOG" id="COG4771">
    <property type="taxonomic scope" value="Bacteria"/>
</dbReference>
<keyword evidence="2 9" id="KW-0813">Transport</keyword>
<feature type="domain" description="TonB-dependent receptor plug" evidence="10">
    <location>
        <begin position="47"/>
        <end position="156"/>
    </location>
</feature>
<keyword evidence="4 9" id="KW-0812">Transmembrane</keyword>
<dbReference type="InterPro" id="IPR036942">
    <property type="entry name" value="Beta-barrel_TonB_sf"/>
</dbReference>
<evidence type="ECO:0000256" key="8">
    <source>
        <dbReference type="ARBA" id="ARBA00023237"/>
    </source>
</evidence>
<evidence type="ECO:0000256" key="6">
    <source>
        <dbReference type="ARBA" id="ARBA00023077"/>
    </source>
</evidence>
<keyword evidence="8 9" id="KW-0998">Cell outer membrane</keyword>
<name>A1ZKX6_MICM2</name>
<evidence type="ECO:0000259" key="10">
    <source>
        <dbReference type="Pfam" id="PF07715"/>
    </source>
</evidence>
<comment type="caution">
    <text evidence="11">The sequence shown here is derived from an EMBL/GenBank/DDBJ whole genome shotgun (WGS) entry which is preliminary data.</text>
</comment>
<dbReference type="PROSITE" id="PS01156">
    <property type="entry name" value="TONB_DEPENDENT_REC_2"/>
    <property type="match status" value="1"/>
</dbReference>
<comment type="subcellular location">
    <subcellularLocation>
        <location evidence="1 9">Cell outer membrane</location>
        <topology evidence="1 9">Multi-pass membrane protein</topology>
    </subcellularLocation>
</comment>
<dbReference type="SUPFAM" id="SSF56935">
    <property type="entry name" value="Porins"/>
    <property type="match status" value="1"/>
</dbReference>
<dbReference type="OrthoDB" id="9764669at2"/>
<dbReference type="GO" id="GO:0015344">
    <property type="term" value="F:siderophore uptake transmembrane transporter activity"/>
    <property type="evidence" value="ECO:0007669"/>
    <property type="project" value="TreeGrafter"/>
</dbReference>
<evidence type="ECO:0000313" key="12">
    <source>
        <dbReference type="Proteomes" id="UP000004095"/>
    </source>
</evidence>
<dbReference type="RefSeq" id="WP_002697106.1">
    <property type="nucleotide sequence ID" value="NZ_AAWS01000013.1"/>
</dbReference>
<keyword evidence="7 9" id="KW-0472">Membrane</keyword>
<dbReference type="PANTHER" id="PTHR30069">
    <property type="entry name" value="TONB-DEPENDENT OUTER MEMBRANE RECEPTOR"/>
    <property type="match status" value="1"/>
</dbReference>
<comment type="similarity">
    <text evidence="9">Belongs to the TonB-dependent receptor family.</text>
</comment>
<evidence type="ECO:0000256" key="1">
    <source>
        <dbReference type="ARBA" id="ARBA00004571"/>
    </source>
</evidence>
<dbReference type="Pfam" id="PF07715">
    <property type="entry name" value="Plug"/>
    <property type="match status" value="1"/>
</dbReference>
<sequence>MVLGLWGFIAQGFAQISDTSNTRLYKLSVSDILSTKSTLASGVKETVLDAPASMVVLTAKDIADRGYTSLHEVVADLPDFDLIPVSGGNSYVNAYQRGYRTVNTQRTLFMIDGIIVNDLWSHIAALGEQFPMSSIERIEVLSGPASVVYGPNAFLGIINVVTKREKFRRNKGNINFIGGSNQTGAIDASVRGNVAGLRYSVSGRIFRSEAEDISDRWHFLSDDLYGNQDIWGPLLGLKIRGERLGRYRSLNEEFGLVANVAYRGFEAGIIKWTRYNGYGNEFVADRAQNNAGWNNGSNQYYLRHSFDQGNISNNATLLYRNSRTWGDWAEAEPDWNPGREAYSYVSYTNWNTFSSSVLFRDNLNVKLSKHVQLLTGVKYERKILAKNYDVPGYWTGSYSSLTLENPDGPYGQGGGITLSTDPSFIISPTPNRDVPSENEVITHDVGGYFLGVFDIGKFRFNTGVRYDRNSVYGQSINPRVSLIFKPDSRSAIKLLYGEAFQEPSPRSLWGGWNGRSANPDMKPEKVQNMEVNLLRKTGRLLHEIIGYYALYNNVIKEEAENAGQRKILGVGYKLSYNLPNPLPNSGDIKGYLYYNYTDVKSGITYDHQAGEWIDGEANLGDIATHKLNVGVHIPIQRFHINLRSNMVGERELYLRNPLRDQDYRLAPYAIFNGNVAYNVGMVRLMLKVNNIFNHLYMLPGVRSANSGNDFTQRSQGYYNSLIPAPGRSFLLNAMVRF</sequence>
<dbReference type="AlphaFoldDB" id="A1ZKX6"/>
<organism evidence="11 12">
    <name type="scientific">Microscilla marina ATCC 23134</name>
    <dbReference type="NCBI Taxonomy" id="313606"/>
    <lineage>
        <taxon>Bacteria</taxon>
        <taxon>Pseudomonadati</taxon>
        <taxon>Bacteroidota</taxon>
        <taxon>Cytophagia</taxon>
        <taxon>Cytophagales</taxon>
        <taxon>Microscillaceae</taxon>
        <taxon>Microscilla</taxon>
    </lineage>
</organism>
<dbReference type="InterPro" id="IPR039426">
    <property type="entry name" value="TonB-dep_rcpt-like"/>
</dbReference>
<protein>
    <submittedName>
        <fullName evidence="11">TonB-dependent receptor, putative</fullName>
    </submittedName>
</protein>
<evidence type="ECO:0000256" key="2">
    <source>
        <dbReference type="ARBA" id="ARBA00022448"/>
    </source>
</evidence>
<evidence type="ECO:0000256" key="7">
    <source>
        <dbReference type="ARBA" id="ARBA00023136"/>
    </source>
</evidence>